<evidence type="ECO:0008006" key="11">
    <source>
        <dbReference type="Google" id="ProtNLM"/>
    </source>
</evidence>
<evidence type="ECO:0000256" key="2">
    <source>
        <dbReference type="ARBA" id="ARBA00007558"/>
    </source>
</evidence>
<dbReference type="PANTHER" id="PTHR12770">
    <property type="entry name" value="RUS1 FAMILY PROTEIN C16ORF58"/>
    <property type="match status" value="1"/>
</dbReference>
<protein>
    <recommendedName>
        <fullName evidence="11">Protein root UVB sensitive 3</fullName>
    </recommendedName>
</protein>
<proteinExistence type="inferred from homology"/>
<dbReference type="OrthoDB" id="364779at2759"/>
<comment type="similarity">
    <text evidence="2">Belongs to the RUS1 family.</text>
</comment>
<accession>A0A1Y1I037</accession>
<feature type="domain" description="Root UVB sensitive protein C-terminal" evidence="8">
    <location>
        <begin position="305"/>
        <end position="431"/>
    </location>
</feature>
<evidence type="ECO:0000313" key="10">
    <source>
        <dbReference type="Proteomes" id="UP000054558"/>
    </source>
</evidence>
<gene>
    <name evidence="9" type="ORF">KFL_001830030</name>
</gene>
<keyword evidence="4 6" id="KW-1133">Transmembrane helix</keyword>
<dbReference type="InterPro" id="IPR054549">
    <property type="entry name" value="UVB_sens_RUS_dom"/>
</dbReference>
<keyword evidence="5 6" id="KW-0472">Membrane</keyword>
<comment type="subcellular location">
    <subcellularLocation>
        <location evidence="1">Membrane</location>
    </subcellularLocation>
</comment>
<name>A0A1Y1I037_KLENI</name>
<dbReference type="OMA" id="VAVQWII"/>
<evidence type="ECO:0000256" key="6">
    <source>
        <dbReference type="SAM" id="Phobius"/>
    </source>
</evidence>
<dbReference type="PANTHER" id="PTHR12770:SF31">
    <property type="entry name" value="RUS FAMILY MEMBER 1"/>
    <property type="match status" value="1"/>
</dbReference>
<evidence type="ECO:0000256" key="1">
    <source>
        <dbReference type="ARBA" id="ARBA00004370"/>
    </source>
</evidence>
<evidence type="ECO:0000256" key="3">
    <source>
        <dbReference type="ARBA" id="ARBA00022692"/>
    </source>
</evidence>
<feature type="transmembrane region" description="Helical" evidence="6">
    <location>
        <begin position="223"/>
        <end position="244"/>
    </location>
</feature>
<evidence type="ECO:0000259" key="7">
    <source>
        <dbReference type="Pfam" id="PF04884"/>
    </source>
</evidence>
<dbReference type="Proteomes" id="UP000054558">
    <property type="component" value="Unassembled WGS sequence"/>
</dbReference>
<dbReference type="InterPro" id="IPR006968">
    <property type="entry name" value="RUS_fam"/>
</dbReference>
<organism evidence="9 10">
    <name type="scientific">Klebsormidium nitens</name>
    <name type="common">Green alga</name>
    <name type="synonym">Ulothrix nitens</name>
    <dbReference type="NCBI Taxonomy" id="105231"/>
    <lineage>
        <taxon>Eukaryota</taxon>
        <taxon>Viridiplantae</taxon>
        <taxon>Streptophyta</taxon>
        <taxon>Klebsormidiophyceae</taxon>
        <taxon>Klebsormidiales</taxon>
        <taxon>Klebsormidiaceae</taxon>
        <taxon>Klebsormidium</taxon>
    </lineage>
</organism>
<dbReference type="Pfam" id="PF24160">
    <property type="entry name" value="UVB_sens_C"/>
    <property type="match status" value="1"/>
</dbReference>
<dbReference type="AlphaFoldDB" id="A0A1Y1I037"/>
<dbReference type="InterPro" id="IPR055412">
    <property type="entry name" value="UVB_sens_C"/>
</dbReference>
<sequence length="436" mass="47979">MQVEEYRSHGAGSPTALWQWKKGGQEVVFARGQSASIGALQKVASAFLPEGYPSSVTPDYVSFQVWDTLQGLSTYIRSMISTQVLLAGFGVGEASKTAAGATFQWFLRDFTGMLGGILFTLYQGSSLDSNAKQWRLAADFINDLAMLLDLLSPLFPNAFLTMLCLGSVLRAVTGTASGATRAALTQHFALRNNAADISAKEGSQETLATITGMLLGMAVARWTAGHVVLMWTVFLSLTAFHMYANFRAVRSLCLTSISPERAALLLQSFRDSTHESVLEPHELPGLETVLPLPRQLRRSAPISDHVVLGARLSALRLGPCAETLHLLQQRYRGEMYLLLYQDRLVHVILHRGATPAHILQSYVHALRLVEALSGGLRGFILEKDESGIDAAELEAAVWMTEYYDTFLEKLQSKSWATDKVLLAPREWRASWKIDTS</sequence>
<keyword evidence="3 6" id="KW-0812">Transmembrane</keyword>
<evidence type="ECO:0000259" key="8">
    <source>
        <dbReference type="Pfam" id="PF24160"/>
    </source>
</evidence>
<reference evidence="9 10" key="1">
    <citation type="journal article" date="2014" name="Nat. Commun.">
        <title>Klebsormidium flaccidum genome reveals primary factors for plant terrestrial adaptation.</title>
        <authorList>
            <person name="Hori K."/>
            <person name="Maruyama F."/>
            <person name="Fujisawa T."/>
            <person name="Togashi T."/>
            <person name="Yamamoto N."/>
            <person name="Seo M."/>
            <person name="Sato S."/>
            <person name="Yamada T."/>
            <person name="Mori H."/>
            <person name="Tajima N."/>
            <person name="Moriyama T."/>
            <person name="Ikeuchi M."/>
            <person name="Watanabe M."/>
            <person name="Wada H."/>
            <person name="Kobayashi K."/>
            <person name="Saito M."/>
            <person name="Masuda T."/>
            <person name="Sasaki-Sekimoto Y."/>
            <person name="Mashiguchi K."/>
            <person name="Awai K."/>
            <person name="Shimojima M."/>
            <person name="Masuda S."/>
            <person name="Iwai M."/>
            <person name="Nobusawa T."/>
            <person name="Narise T."/>
            <person name="Kondo S."/>
            <person name="Saito H."/>
            <person name="Sato R."/>
            <person name="Murakawa M."/>
            <person name="Ihara Y."/>
            <person name="Oshima-Yamada Y."/>
            <person name="Ohtaka K."/>
            <person name="Satoh M."/>
            <person name="Sonobe K."/>
            <person name="Ishii M."/>
            <person name="Ohtani R."/>
            <person name="Kanamori-Sato M."/>
            <person name="Honoki R."/>
            <person name="Miyazaki D."/>
            <person name="Mochizuki H."/>
            <person name="Umetsu J."/>
            <person name="Higashi K."/>
            <person name="Shibata D."/>
            <person name="Kamiya Y."/>
            <person name="Sato N."/>
            <person name="Nakamura Y."/>
            <person name="Tabata S."/>
            <person name="Ida S."/>
            <person name="Kurokawa K."/>
            <person name="Ohta H."/>
        </authorList>
    </citation>
    <scope>NUCLEOTIDE SEQUENCE [LARGE SCALE GENOMIC DNA]</scope>
    <source>
        <strain evidence="9 10">NIES-2285</strain>
    </source>
</reference>
<feature type="domain" description="Protein root UVB sensitive/RUS" evidence="7">
    <location>
        <begin position="39"/>
        <end position="270"/>
    </location>
</feature>
<evidence type="ECO:0000256" key="5">
    <source>
        <dbReference type="ARBA" id="ARBA00023136"/>
    </source>
</evidence>
<evidence type="ECO:0000256" key="4">
    <source>
        <dbReference type="ARBA" id="ARBA00022989"/>
    </source>
</evidence>
<keyword evidence="10" id="KW-1185">Reference proteome</keyword>
<dbReference type="Pfam" id="PF04884">
    <property type="entry name" value="UVB_sens_prot"/>
    <property type="match status" value="1"/>
</dbReference>
<evidence type="ECO:0000313" key="9">
    <source>
        <dbReference type="EMBL" id="GAQ84275.1"/>
    </source>
</evidence>
<dbReference type="EMBL" id="DF237132">
    <property type="protein sequence ID" value="GAQ84275.1"/>
    <property type="molecule type" value="Genomic_DNA"/>
</dbReference>
<dbReference type="GO" id="GO:0016020">
    <property type="term" value="C:membrane"/>
    <property type="evidence" value="ECO:0007669"/>
    <property type="project" value="UniProtKB-SubCell"/>
</dbReference>